<dbReference type="AlphaFoldDB" id="A0A378Y656"/>
<gene>
    <name evidence="1" type="ORF">NCTC1934_00060</name>
    <name evidence="2" type="ORF">NCTC1934_00120</name>
</gene>
<reference evidence="2 3" key="1">
    <citation type="submission" date="2018-06" db="EMBL/GenBank/DDBJ databases">
        <authorList>
            <consortium name="Pathogen Informatics"/>
            <person name="Doyle S."/>
        </authorList>
    </citation>
    <scope>NUCLEOTIDE SEQUENCE [LARGE SCALE GENOMIC DNA]</scope>
    <source>
        <strain evidence="2 3">NCTC1934</strain>
    </source>
</reference>
<dbReference type="Proteomes" id="UP000255467">
    <property type="component" value="Unassembled WGS sequence"/>
</dbReference>
<name>A0A378Y656_9NOCA</name>
<dbReference type="EMBL" id="UGRY01000002">
    <property type="protein sequence ID" value="SUA72632.1"/>
    <property type="molecule type" value="Genomic_DNA"/>
</dbReference>
<evidence type="ECO:0000313" key="3">
    <source>
        <dbReference type="Proteomes" id="UP000255467"/>
    </source>
</evidence>
<evidence type="ECO:0000313" key="1">
    <source>
        <dbReference type="EMBL" id="SUA72632.1"/>
    </source>
</evidence>
<accession>A0A378Y656</accession>
<protein>
    <submittedName>
        <fullName evidence="2">Uncharacterized protein</fullName>
    </submittedName>
</protein>
<organism evidence="2 3">
    <name type="scientific">Nocardia otitidiscaviarum</name>
    <dbReference type="NCBI Taxonomy" id="1823"/>
    <lineage>
        <taxon>Bacteria</taxon>
        <taxon>Bacillati</taxon>
        <taxon>Actinomycetota</taxon>
        <taxon>Actinomycetes</taxon>
        <taxon>Mycobacteriales</taxon>
        <taxon>Nocardiaceae</taxon>
        <taxon>Nocardia</taxon>
    </lineage>
</organism>
<dbReference type="EMBL" id="UGRY01000002">
    <property type="protein sequence ID" value="SUA72692.1"/>
    <property type="molecule type" value="Genomic_DNA"/>
</dbReference>
<proteinExistence type="predicted"/>
<keyword evidence="3" id="KW-1185">Reference proteome</keyword>
<sequence>MGMALGNDTSGHEGRKLHPFEIVAEATRLGVPASRLLAYVIQDRPGPK</sequence>
<evidence type="ECO:0000313" key="2">
    <source>
        <dbReference type="EMBL" id="SUA72692.1"/>
    </source>
</evidence>